<dbReference type="EMBL" id="UINC01006766">
    <property type="protein sequence ID" value="SVA29513.1"/>
    <property type="molecule type" value="Genomic_DNA"/>
</dbReference>
<protein>
    <recommendedName>
        <fullName evidence="2">DUF177 domain-containing protein</fullName>
    </recommendedName>
</protein>
<accession>A0A381URR0</accession>
<proteinExistence type="predicted"/>
<evidence type="ECO:0000313" key="1">
    <source>
        <dbReference type="EMBL" id="SVA29513.1"/>
    </source>
</evidence>
<gene>
    <name evidence="1" type="ORF">METZ01_LOCUS82367</name>
</gene>
<reference evidence="1" key="1">
    <citation type="submission" date="2018-05" db="EMBL/GenBank/DDBJ databases">
        <authorList>
            <person name="Lanie J.A."/>
            <person name="Ng W.-L."/>
            <person name="Kazmierczak K.M."/>
            <person name="Andrzejewski T.M."/>
            <person name="Davidsen T.M."/>
            <person name="Wayne K.J."/>
            <person name="Tettelin H."/>
            <person name="Glass J.I."/>
            <person name="Rusch D."/>
            <person name="Podicherti R."/>
            <person name="Tsui H.-C.T."/>
            <person name="Winkler M.E."/>
        </authorList>
    </citation>
    <scope>NUCLEOTIDE SEQUENCE</scope>
</reference>
<dbReference type="InterPro" id="IPR003772">
    <property type="entry name" value="YceD"/>
</dbReference>
<dbReference type="AlphaFoldDB" id="A0A381URR0"/>
<organism evidence="1">
    <name type="scientific">marine metagenome</name>
    <dbReference type="NCBI Taxonomy" id="408172"/>
    <lineage>
        <taxon>unclassified sequences</taxon>
        <taxon>metagenomes</taxon>
        <taxon>ecological metagenomes</taxon>
    </lineage>
</organism>
<dbReference type="Pfam" id="PF02620">
    <property type="entry name" value="YceD"/>
    <property type="match status" value="1"/>
</dbReference>
<sequence length="169" mass="18857">MKLKISELNSEFQDRFFDMSTGGLPDRGSVFRDGIIQCRLTAKTVQNGFEISGEVYAAPEYECVRCLDVHSVSHTLPIQLILCTEKGFTPEKDGADIVYYSENQEYLELSSTFADIIELAKPMNPVCTKQCKGLCPVCGINNNNVSCSCKINENETAWDALKQIKPEKS</sequence>
<evidence type="ECO:0008006" key="2">
    <source>
        <dbReference type="Google" id="ProtNLM"/>
    </source>
</evidence>
<name>A0A381URR0_9ZZZZ</name>